<reference evidence="9" key="1">
    <citation type="submission" date="2022-11" db="EMBL/GenBank/DDBJ databases">
        <authorList>
            <person name="Petersen C."/>
        </authorList>
    </citation>
    <scope>NUCLEOTIDE SEQUENCE</scope>
    <source>
        <strain evidence="9">IBT 30761</strain>
    </source>
</reference>
<dbReference type="GO" id="GO:1990130">
    <property type="term" value="C:GATOR1 complex"/>
    <property type="evidence" value="ECO:0007669"/>
    <property type="project" value="TreeGrafter"/>
</dbReference>
<comment type="similarity">
    <text evidence="1 6">Belongs to the NPR3 family.</text>
</comment>
<dbReference type="PANTHER" id="PTHR13153">
    <property type="entry name" value="CGTHBA PROTEIN -14 GENE PROTEIN"/>
    <property type="match status" value="1"/>
</dbReference>
<feature type="compositionally biased region" description="Low complexity" evidence="7">
    <location>
        <begin position="138"/>
        <end position="151"/>
    </location>
</feature>
<keyword evidence="6" id="KW-0732">Signal</keyword>
<proteinExistence type="inferred from homology"/>
<dbReference type="GO" id="GO:0005774">
    <property type="term" value="C:vacuolar membrane"/>
    <property type="evidence" value="ECO:0007669"/>
    <property type="project" value="UniProtKB-SubCell"/>
</dbReference>
<feature type="region of interest" description="Disordered" evidence="7">
    <location>
        <begin position="267"/>
        <end position="298"/>
    </location>
</feature>
<feature type="domain" description="GATOR1 complex protein NPRL3 C-terminal HTH" evidence="8">
    <location>
        <begin position="823"/>
        <end position="861"/>
    </location>
</feature>
<dbReference type="OrthoDB" id="18648at2759"/>
<comment type="caution">
    <text evidence="9">The sequence shown here is derived from an EMBL/GenBank/DDBJ whole genome shotgun (WGS) entry which is preliminary data.</text>
</comment>
<accession>A0A9W9FF58</accession>
<dbReference type="AlphaFoldDB" id="A0A9W9FF58"/>
<evidence type="ECO:0000313" key="9">
    <source>
        <dbReference type="EMBL" id="KAJ5098996.1"/>
    </source>
</evidence>
<comment type="function">
    <text evidence="4 6">Mediates inactivation of the TORC1 complex in response to amino acid starvation. Required for meiotic nuclear division.</text>
</comment>
<feature type="compositionally biased region" description="Acidic residues" evidence="7">
    <location>
        <begin position="717"/>
        <end position="728"/>
    </location>
</feature>
<dbReference type="InterPro" id="IPR005365">
    <property type="entry name" value="Npr3"/>
</dbReference>
<dbReference type="InterPro" id="IPR056603">
    <property type="entry name" value="HTH_NPRL3"/>
</dbReference>
<feature type="compositionally biased region" description="Low complexity" evidence="7">
    <location>
        <begin position="109"/>
        <end position="119"/>
    </location>
</feature>
<dbReference type="Pfam" id="PF03666">
    <property type="entry name" value="NPR3"/>
    <property type="match status" value="1"/>
</dbReference>
<feature type="region of interest" description="Disordered" evidence="7">
    <location>
        <begin position="76"/>
        <end position="219"/>
    </location>
</feature>
<dbReference type="GO" id="GO:0051321">
    <property type="term" value="P:meiotic cell cycle"/>
    <property type="evidence" value="ECO:0007669"/>
    <property type="project" value="UniProtKB-UniRule"/>
</dbReference>
<dbReference type="GO" id="GO:0010508">
    <property type="term" value="P:positive regulation of autophagy"/>
    <property type="evidence" value="ECO:0007669"/>
    <property type="project" value="TreeGrafter"/>
</dbReference>
<feature type="region of interest" description="Disordered" evidence="7">
    <location>
        <begin position="1"/>
        <end position="20"/>
    </location>
</feature>
<evidence type="ECO:0000256" key="4">
    <source>
        <dbReference type="ARBA" id="ARBA00025376"/>
    </source>
</evidence>
<protein>
    <recommendedName>
        <fullName evidence="2 6">Nitrogen permease regulator 3</fullName>
    </recommendedName>
    <alternativeName>
        <fullName evidence="5 6">Required for meiotic nuclear division protein 11</fullName>
    </alternativeName>
</protein>
<evidence type="ECO:0000256" key="7">
    <source>
        <dbReference type="SAM" id="MobiDB-lite"/>
    </source>
</evidence>
<evidence type="ECO:0000256" key="3">
    <source>
        <dbReference type="ARBA" id="ARBA00023254"/>
    </source>
</evidence>
<feature type="compositionally biased region" description="Basic residues" evidence="7">
    <location>
        <begin position="268"/>
        <end position="278"/>
    </location>
</feature>
<evidence type="ECO:0000259" key="8">
    <source>
        <dbReference type="Pfam" id="PF24064"/>
    </source>
</evidence>
<name>A0A9W9FF58_9EURO</name>
<dbReference type="Pfam" id="PF24064">
    <property type="entry name" value="HTH_NPRL3"/>
    <property type="match status" value="1"/>
</dbReference>
<sequence>MDASQPCNPLIGPSRPCGELQAAPPKVTVANCNISNSPPSPSNNAMSSIARPPDPCLVAVILIVRSRTGPRLVFHYPPNPLSENRLKTTTKGGRRISRTRSRQGTRNTDSSSSSESGLSSDEDDDDRERERDSQNQNPVSGSSHLGSSLVPGRRASNFGLDEHGVISASPSAIEPQRPGSLGSGRGSTRKQKGSTLSDGEDDGTSDQPDGSGASSRAPWESLLGLPGSVWEKLLSPSRSWHKRRYEVGINDLALIGWPVFVREDGTWRKQRRKKKKKPRAEWEGGELGHNENAEDGQPEDVVVSPDMGTSIASIADSLVSPTDTTKRASTVSAKIGKSVDDNDDPEDKDHMTMFNVVFVMDPPLLEYSMRVKEIYENIIKKFAKALKWEQARTGYVWKESQHILQVRRKARESSEFDSPSDSQSDNTNYRAETSVHNLYSELINQSSLARAIYTVYTSISASKIASVSLSADVSISLQIPPLTSTPYLAGPTDKAYPGLWLTTADSATPIDDPGTDENNAPHHVLAKHFALLLLDSEASIIKDVEASGGTLAPALAHYIRCSKPTKSFAQISAVSGIPLHTIQMLASHLVYWRRARAIPPIHQRDTYIVSPNCDLSKLEVATIAYQTAFPTLPSLPKMLSALSGTPRPYGSFIPSKDHKETYFAILAWLLRGGWVTQLRTFARIRVTPEIKMAVEFALRKEEVDRYLAKGNSNSNDKEEDDSDEDDEAASSSSSSLQSDGSGDETPMPGRNDPQAQLRTSHKLLDRSTALRYSSLILSPHRASPLESRWLDEIVSRFPDKPGPGQEIVGMSPDIAPKDLQTLLKNYWPVFLKYFNGYDALEKIPVRENLKRKLVWQVLTRLGFVTGPLGSVELDAREQVLVGVRHW</sequence>
<dbReference type="PANTHER" id="PTHR13153:SF5">
    <property type="entry name" value="GATOR COMPLEX PROTEIN NPRL3"/>
    <property type="match status" value="1"/>
</dbReference>
<feature type="compositionally biased region" description="Basic and acidic residues" evidence="7">
    <location>
        <begin position="279"/>
        <end position="292"/>
    </location>
</feature>
<dbReference type="GO" id="GO:0038202">
    <property type="term" value="P:TORC1 signaling"/>
    <property type="evidence" value="ECO:0007669"/>
    <property type="project" value="TreeGrafter"/>
</dbReference>
<dbReference type="GO" id="GO:1904262">
    <property type="term" value="P:negative regulation of TORC1 signaling"/>
    <property type="evidence" value="ECO:0007669"/>
    <property type="project" value="TreeGrafter"/>
</dbReference>
<evidence type="ECO:0000313" key="10">
    <source>
        <dbReference type="Proteomes" id="UP001149074"/>
    </source>
</evidence>
<dbReference type="Proteomes" id="UP001149074">
    <property type="component" value="Unassembled WGS sequence"/>
</dbReference>
<feature type="compositionally biased region" description="Polar residues" evidence="7">
    <location>
        <begin position="205"/>
        <end position="214"/>
    </location>
</feature>
<gene>
    <name evidence="9" type="ORF">N7532_005997</name>
</gene>
<dbReference type="GO" id="GO:0034198">
    <property type="term" value="P:cellular response to amino acid starvation"/>
    <property type="evidence" value="ECO:0007669"/>
    <property type="project" value="TreeGrafter"/>
</dbReference>
<keyword evidence="3 6" id="KW-0469">Meiosis</keyword>
<evidence type="ECO:0000256" key="2">
    <source>
        <dbReference type="ARBA" id="ARBA00017880"/>
    </source>
</evidence>
<dbReference type="GeneID" id="81357470"/>
<evidence type="ECO:0000256" key="6">
    <source>
        <dbReference type="RuleBase" id="RU368069"/>
    </source>
</evidence>
<keyword evidence="10" id="KW-1185">Reference proteome</keyword>
<feature type="compositionally biased region" description="Low complexity" evidence="7">
    <location>
        <begin position="729"/>
        <end position="744"/>
    </location>
</feature>
<feature type="compositionally biased region" description="Basic residues" evidence="7">
    <location>
        <begin position="92"/>
        <end position="103"/>
    </location>
</feature>
<evidence type="ECO:0000256" key="5">
    <source>
        <dbReference type="ARBA" id="ARBA00030028"/>
    </source>
</evidence>
<dbReference type="RefSeq" id="XP_056474650.1">
    <property type="nucleotide sequence ID" value="XM_056618491.1"/>
</dbReference>
<comment type="subcellular location">
    <subcellularLocation>
        <location evidence="6">Vacuole membrane</location>
        <topology evidence="6">Peripheral membrane protein</topology>
    </subcellularLocation>
</comment>
<evidence type="ECO:0000256" key="1">
    <source>
        <dbReference type="ARBA" id="ARBA00010546"/>
    </source>
</evidence>
<organism evidence="9 10">
    <name type="scientific">Penicillium argentinense</name>
    <dbReference type="NCBI Taxonomy" id="1131581"/>
    <lineage>
        <taxon>Eukaryota</taxon>
        <taxon>Fungi</taxon>
        <taxon>Dikarya</taxon>
        <taxon>Ascomycota</taxon>
        <taxon>Pezizomycotina</taxon>
        <taxon>Eurotiomycetes</taxon>
        <taxon>Eurotiomycetidae</taxon>
        <taxon>Eurotiales</taxon>
        <taxon>Aspergillaceae</taxon>
        <taxon>Penicillium</taxon>
    </lineage>
</organism>
<dbReference type="EMBL" id="JAPQKI010000005">
    <property type="protein sequence ID" value="KAJ5098996.1"/>
    <property type="molecule type" value="Genomic_DNA"/>
</dbReference>
<feature type="region of interest" description="Disordered" evidence="7">
    <location>
        <begin position="709"/>
        <end position="755"/>
    </location>
</feature>
<reference evidence="9" key="2">
    <citation type="journal article" date="2023" name="IMA Fungus">
        <title>Comparative genomic study of the Penicillium genus elucidates a diverse pangenome and 15 lateral gene transfer events.</title>
        <authorList>
            <person name="Petersen C."/>
            <person name="Sorensen T."/>
            <person name="Nielsen M.R."/>
            <person name="Sondergaard T.E."/>
            <person name="Sorensen J.L."/>
            <person name="Fitzpatrick D.A."/>
            <person name="Frisvad J.C."/>
            <person name="Nielsen K.L."/>
        </authorList>
    </citation>
    <scope>NUCLEOTIDE SEQUENCE</scope>
    <source>
        <strain evidence="9">IBT 30761</strain>
    </source>
</reference>